<evidence type="ECO:0000313" key="4">
    <source>
        <dbReference type="EMBL" id="CAH9092765.1"/>
    </source>
</evidence>
<keyword evidence="2" id="KW-0539">Nucleus</keyword>
<evidence type="ECO:0000256" key="1">
    <source>
        <dbReference type="ARBA" id="ARBA00004123"/>
    </source>
</evidence>
<dbReference type="GO" id="GO:0006355">
    <property type="term" value="P:regulation of DNA-templated transcription"/>
    <property type="evidence" value="ECO:0007669"/>
    <property type="project" value="InterPro"/>
</dbReference>
<dbReference type="Proteomes" id="UP001152523">
    <property type="component" value="Unassembled WGS sequence"/>
</dbReference>
<name>A0AAV0D8L0_9ASTE</name>
<dbReference type="InterPro" id="IPR029005">
    <property type="entry name" value="LIM-bd/SEUSS"/>
</dbReference>
<proteinExistence type="predicted"/>
<evidence type="ECO:0000313" key="5">
    <source>
        <dbReference type="Proteomes" id="UP001152523"/>
    </source>
</evidence>
<dbReference type="GO" id="GO:0003712">
    <property type="term" value="F:transcription coregulator activity"/>
    <property type="evidence" value="ECO:0007669"/>
    <property type="project" value="InterPro"/>
</dbReference>
<keyword evidence="5" id="KW-1185">Reference proteome</keyword>
<dbReference type="Pfam" id="PF01803">
    <property type="entry name" value="LIM_bind"/>
    <property type="match status" value="1"/>
</dbReference>
<organism evidence="4 5">
    <name type="scientific">Cuscuta epithymum</name>
    <dbReference type="NCBI Taxonomy" id="186058"/>
    <lineage>
        <taxon>Eukaryota</taxon>
        <taxon>Viridiplantae</taxon>
        <taxon>Streptophyta</taxon>
        <taxon>Embryophyta</taxon>
        <taxon>Tracheophyta</taxon>
        <taxon>Spermatophyta</taxon>
        <taxon>Magnoliopsida</taxon>
        <taxon>eudicotyledons</taxon>
        <taxon>Gunneridae</taxon>
        <taxon>Pentapetalae</taxon>
        <taxon>asterids</taxon>
        <taxon>lamiids</taxon>
        <taxon>Solanales</taxon>
        <taxon>Convolvulaceae</taxon>
        <taxon>Cuscuteae</taxon>
        <taxon>Cuscuta</taxon>
        <taxon>Cuscuta subgen. Cuscuta</taxon>
    </lineage>
</organism>
<comment type="subcellular location">
    <subcellularLocation>
        <location evidence="1">Nucleus</location>
    </subcellularLocation>
</comment>
<dbReference type="Gene3D" id="1.10.246.20">
    <property type="entry name" value="Coactivator CBP, KIX domain"/>
    <property type="match status" value="1"/>
</dbReference>
<sequence>METLKRHLLFSGQEGLQELKKIDVRFEEKIYVAATNQSNYLRKISLKMLSMETKSAQNPMANPLQANIANSSQNAQEATFEVLPRLNEKKCSSGVVNELLFLDMPRECRFLSGITMIEYDKAVQESVYDQLRVVWEGQLCIIFTPDLKARVTRSEFPMIGLAVLALMAIETRVAPVVFDPGGTLAVGALVKGGEFGFNRRLGDRRGCSGRLRWWGKKMRCG</sequence>
<dbReference type="InterPro" id="IPR036546">
    <property type="entry name" value="MED15_KIX"/>
</dbReference>
<dbReference type="PANTHER" id="PTHR10378">
    <property type="entry name" value="LIM DOMAIN-BINDING PROTEIN"/>
    <property type="match status" value="1"/>
</dbReference>
<comment type="caution">
    <text evidence="4">The sequence shown here is derived from an EMBL/GenBank/DDBJ whole genome shotgun (WGS) entry which is preliminary data.</text>
</comment>
<accession>A0AAV0D8L0</accession>
<dbReference type="Pfam" id="PF16987">
    <property type="entry name" value="KIX_2"/>
    <property type="match status" value="1"/>
</dbReference>
<dbReference type="EMBL" id="CAMAPF010000074">
    <property type="protein sequence ID" value="CAH9092765.1"/>
    <property type="molecule type" value="Genomic_DNA"/>
</dbReference>
<dbReference type="FunFam" id="1.10.246.20:FF:000003">
    <property type="entry name" value="Mediator of RNA polymerase II transcription subunit 15a"/>
    <property type="match status" value="1"/>
</dbReference>
<protein>
    <recommendedName>
        <fullName evidence="3">Mediator complex subunit 15 KIX domain-containing protein</fullName>
    </recommendedName>
</protein>
<dbReference type="GO" id="GO:0005634">
    <property type="term" value="C:nucleus"/>
    <property type="evidence" value="ECO:0007669"/>
    <property type="project" value="UniProtKB-SubCell"/>
</dbReference>
<evidence type="ECO:0000259" key="3">
    <source>
        <dbReference type="Pfam" id="PF16987"/>
    </source>
</evidence>
<feature type="domain" description="Mediator complex subunit 15 KIX" evidence="3">
    <location>
        <begin position="1"/>
        <end position="60"/>
    </location>
</feature>
<reference evidence="4" key="1">
    <citation type="submission" date="2022-07" db="EMBL/GenBank/DDBJ databases">
        <authorList>
            <person name="Macas J."/>
            <person name="Novak P."/>
            <person name="Neumann P."/>
        </authorList>
    </citation>
    <scope>NUCLEOTIDE SEQUENCE</scope>
</reference>
<gene>
    <name evidence="4" type="ORF">CEPIT_LOCUS12224</name>
</gene>
<dbReference type="InterPro" id="IPR036529">
    <property type="entry name" value="KIX_dom_sf"/>
</dbReference>
<dbReference type="AlphaFoldDB" id="A0AAV0D8L0"/>
<evidence type="ECO:0000256" key="2">
    <source>
        <dbReference type="ARBA" id="ARBA00023242"/>
    </source>
</evidence>